<name>A0AB39C5S3_9CAUD</name>
<accession>A0AB39C5S3</accession>
<dbReference type="Gene3D" id="1.10.10.10">
    <property type="entry name" value="Winged helix-like DNA-binding domain superfamily/Winged helix DNA-binding domain"/>
    <property type="match status" value="1"/>
</dbReference>
<dbReference type="EMBL" id="PP934444">
    <property type="protein sequence ID" value="XDJ01861.1"/>
    <property type="molecule type" value="Genomic_DNA"/>
</dbReference>
<sequence length="183" mass="20978">MANFKSIKHVDRQRLYKVYHIRKIGCEDTSEGYIGITKNSLKFRLSQHMTSKRPVGQILRELGKDSVEIVKLAELPFDGACQMEYNLRPKLRMGWNYMAGGAQAAPEWYKHKVGFDARFQPGQLPHNHGTGKRVRLTNPEGEVFEPEVLEAFCAEHGLVRQNVHKVCKGQRKHTKGWTAVYIS</sequence>
<evidence type="ECO:0008006" key="2">
    <source>
        <dbReference type="Google" id="ProtNLM"/>
    </source>
</evidence>
<dbReference type="InterPro" id="IPR036388">
    <property type="entry name" value="WH-like_DNA-bd_sf"/>
</dbReference>
<evidence type="ECO:0000313" key="1">
    <source>
        <dbReference type="EMBL" id="XDJ01861.1"/>
    </source>
</evidence>
<proteinExistence type="predicted"/>
<protein>
    <recommendedName>
        <fullName evidence="2">GIY-YIG domain-containing protein</fullName>
    </recommendedName>
</protein>
<reference evidence="1" key="1">
    <citation type="submission" date="2024-06" db="EMBL/GenBank/DDBJ databases">
        <authorList>
            <person name="Xiao J."/>
            <person name="Liu H."/>
            <person name="Zheng Z."/>
            <person name="Wang Z."/>
            <person name="Li P."/>
        </authorList>
    </citation>
    <scope>NUCLEOTIDE SEQUENCE</scope>
</reference>
<organism evidence="1">
    <name type="scientific">Klebsiella phage P284</name>
    <dbReference type="NCBI Taxonomy" id="3229730"/>
    <lineage>
        <taxon>Viruses</taxon>
        <taxon>Duplodnaviria</taxon>
        <taxon>Heunggongvirae</taxon>
        <taxon>Uroviricota</taxon>
        <taxon>Caudoviricetes</taxon>
        <taxon>Autographivirales</taxon>
        <taxon>Autoscriptoviridae</taxon>
        <taxon>Slopekvirinae</taxon>
        <taxon>Drulisvirus</taxon>
    </lineage>
</organism>